<name>E5Y1U3_BILW3</name>
<protein>
    <submittedName>
        <fullName evidence="1">Uncharacterized protein</fullName>
    </submittedName>
</protein>
<gene>
    <name evidence="1" type="ORF">HMPREF0179_00152</name>
</gene>
<dbReference type="RefSeq" id="WP_005024135.1">
    <property type="nucleotide sequence ID" value="NZ_KE150239.1"/>
</dbReference>
<sequence>MNKLLQAVAAKTYQLCRTYPGGIRAMFAGMRERHGLSESSVYADLNPNNGQSTLRVWELVRVMEATGEHGPLRELANWFGYSLASAADEEPDAPTLEAEALQDYPPLVAFHEGCKLYRQGKITLAQLDELKDRAFKEVRETFCRTVKGDE</sequence>
<dbReference type="GO" id="GO:0003677">
    <property type="term" value="F:DNA binding"/>
    <property type="evidence" value="ECO:0007669"/>
    <property type="project" value="InterPro"/>
</dbReference>
<dbReference type="Pfam" id="PF06892">
    <property type="entry name" value="Phage_CP76"/>
    <property type="match status" value="1"/>
</dbReference>
<dbReference type="EMBL" id="ADCP02000002">
    <property type="protein sequence ID" value="EFV46028.1"/>
    <property type="molecule type" value="Genomic_DNA"/>
</dbReference>
<organism evidence="1 2">
    <name type="scientific">Bilophila wadsworthia (strain 3_1_6)</name>
    <dbReference type="NCBI Taxonomy" id="563192"/>
    <lineage>
        <taxon>Bacteria</taxon>
        <taxon>Pseudomonadati</taxon>
        <taxon>Thermodesulfobacteriota</taxon>
        <taxon>Desulfovibrionia</taxon>
        <taxon>Desulfovibrionales</taxon>
        <taxon>Desulfovibrionaceae</taxon>
        <taxon>Bilophila</taxon>
    </lineage>
</organism>
<proteinExistence type="predicted"/>
<dbReference type="HOGENOM" id="CLU_1737007_0_0_7"/>
<accession>E5Y1U3</accession>
<evidence type="ECO:0000313" key="2">
    <source>
        <dbReference type="Proteomes" id="UP000006034"/>
    </source>
</evidence>
<reference evidence="1 2" key="2">
    <citation type="submission" date="2013-04" db="EMBL/GenBank/DDBJ databases">
        <title>The Genome Sequence of Bilophila wadsworthia 3_1_6.</title>
        <authorList>
            <consortium name="The Broad Institute Genomics Platform"/>
            <person name="Earl A."/>
            <person name="Ward D."/>
            <person name="Feldgarden M."/>
            <person name="Gevers D."/>
            <person name="Sibley C."/>
            <person name="Strauss J."/>
            <person name="Allen-Vercoe E."/>
            <person name="Walker B."/>
            <person name="Young S."/>
            <person name="Zeng Q."/>
            <person name="Gargeya S."/>
            <person name="Fitzgerald M."/>
            <person name="Haas B."/>
            <person name="Abouelleil A."/>
            <person name="Allen A.W."/>
            <person name="Alvarado L."/>
            <person name="Arachchi H.M."/>
            <person name="Berlin A.M."/>
            <person name="Chapman S.B."/>
            <person name="Gainer-Dewar J."/>
            <person name="Goldberg J."/>
            <person name="Griggs A."/>
            <person name="Gujja S."/>
            <person name="Hansen M."/>
            <person name="Howarth C."/>
            <person name="Imamovic A."/>
            <person name="Ireland A."/>
            <person name="Larimer J."/>
            <person name="McCowan C."/>
            <person name="Murphy C."/>
            <person name="Pearson M."/>
            <person name="Poon T.W."/>
            <person name="Priest M."/>
            <person name="Roberts A."/>
            <person name="Saif S."/>
            <person name="Shea T."/>
            <person name="Sisk P."/>
            <person name="Sykes S."/>
            <person name="Wortman J."/>
            <person name="Nusbaum C."/>
            <person name="Birren B."/>
        </authorList>
    </citation>
    <scope>NUCLEOTIDE SEQUENCE [LARGE SCALE GENOMIC DNA]</scope>
    <source>
        <strain evidence="1 2">3_1_6</strain>
    </source>
</reference>
<dbReference type="GeneID" id="78087050"/>
<reference evidence="1 2" key="1">
    <citation type="submission" date="2010-10" db="EMBL/GenBank/DDBJ databases">
        <authorList>
            <consortium name="The Broad Institute Genome Sequencing Platform"/>
            <person name="Ward D."/>
            <person name="Earl A."/>
            <person name="Feldgarden M."/>
            <person name="Young S.K."/>
            <person name="Gargeya S."/>
            <person name="Zeng Q."/>
            <person name="Alvarado L."/>
            <person name="Berlin A."/>
            <person name="Bochicchio J."/>
            <person name="Chapman S.B."/>
            <person name="Chen Z."/>
            <person name="Freedman E."/>
            <person name="Gellesch M."/>
            <person name="Goldberg J."/>
            <person name="Griggs A."/>
            <person name="Gujja S."/>
            <person name="Heilman E."/>
            <person name="Heiman D."/>
            <person name="Howarth C."/>
            <person name="Mehta T."/>
            <person name="Neiman D."/>
            <person name="Pearson M."/>
            <person name="Roberts A."/>
            <person name="Saif S."/>
            <person name="Shea T."/>
            <person name="Shenoy N."/>
            <person name="Sisk P."/>
            <person name="Stolte C."/>
            <person name="Sykes S."/>
            <person name="White J."/>
            <person name="Yandava C."/>
            <person name="Allen-Vercoe E."/>
            <person name="Sibley C."/>
            <person name="Ambrose C.E."/>
            <person name="Strauss J."/>
            <person name="Daigneault M."/>
            <person name="Haas B."/>
            <person name="Nusbaum C."/>
            <person name="Birren B."/>
        </authorList>
    </citation>
    <scope>NUCLEOTIDE SEQUENCE [LARGE SCALE GENOMIC DNA]</scope>
    <source>
        <strain evidence="1 2">3_1_6</strain>
    </source>
</reference>
<dbReference type="OrthoDB" id="5457928at2"/>
<comment type="caution">
    <text evidence="1">The sequence shown here is derived from an EMBL/GenBank/DDBJ whole genome shotgun (WGS) entry which is preliminary data.</text>
</comment>
<dbReference type="STRING" id="563192.HMPREF0179_00152"/>
<dbReference type="InterPro" id="IPR009679">
    <property type="entry name" value="Phage_186_CII-like"/>
</dbReference>
<evidence type="ECO:0000313" key="1">
    <source>
        <dbReference type="EMBL" id="EFV46028.1"/>
    </source>
</evidence>
<dbReference type="Proteomes" id="UP000006034">
    <property type="component" value="Unassembled WGS sequence"/>
</dbReference>
<dbReference type="AlphaFoldDB" id="E5Y1U3"/>
<keyword evidence="2" id="KW-1185">Reference proteome</keyword>